<evidence type="ECO:0000313" key="9">
    <source>
        <dbReference type="EMBL" id="RKS26698.1"/>
    </source>
</evidence>
<dbReference type="GO" id="GO:0009279">
    <property type="term" value="C:cell outer membrane"/>
    <property type="evidence" value="ECO:0007669"/>
    <property type="project" value="UniProtKB-SubCell"/>
</dbReference>
<reference evidence="9 10" key="1">
    <citation type="submission" date="2018-10" db="EMBL/GenBank/DDBJ databases">
        <title>Genomic Encyclopedia of Archaeal and Bacterial Type Strains, Phase II (KMG-II): from individual species to whole genera.</title>
        <authorList>
            <person name="Goeker M."/>
        </authorList>
    </citation>
    <scope>NUCLEOTIDE SEQUENCE [LARGE SCALE GENOMIC DNA]</scope>
    <source>
        <strain evidence="9 10">DSM 29537</strain>
    </source>
</reference>
<evidence type="ECO:0000256" key="5">
    <source>
        <dbReference type="ARBA" id="ARBA00022692"/>
    </source>
</evidence>
<evidence type="ECO:0000313" key="10">
    <source>
        <dbReference type="Proteomes" id="UP000277579"/>
    </source>
</evidence>
<dbReference type="Proteomes" id="UP000277579">
    <property type="component" value="Unassembled WGS sequence"/>
</dbReference>
<comment type="similarity">
    <text evidence="2">Belongs to the outer membrane factor (OMF) (TC 1.B.17) family.</text>
</comment>
<organism evidence="9 10">
    <name type="scientific">Flavobacterium endophyticum</name>
    <dbReference type="NCBI Taxonomy" id="1540163"/>
    <lineage>
        <taxon>Bacteria</taxon>
        <taxon>Pseudomonadati</taxon>
        <taxon>Bacteroidota</taxon>
        <taxon>Flavobacteriia</taxon>
        <taxon>Flavobacteriales</taxon>
        <taxon>Flavobacteriaceae</taxon>
        <taxon>Flavobacterium</taxon>
    </lineage>
</organism>
<evidence type="ECO:0000256" key="4">
    <source>
        <dbReference type="ARBA" id="ARBA00022452"/>
    </source>
</evidence>
<feature type="signal peptide" evidence="8">
    <location>
        <begin position="1"/>
        <end position="20"/>
    </location>
</feature>
<evidence type="ECO:0000256" key="8">
    <source>
        <dbReference type="SAM" id="SignalP"/>
    </source>
</evidence>
<feature type="chain" id="PRO_5019750078" evidence="8">
    <location>
        <begin position="21"/>
        <end position="434"/>
    </location>
</feature>
<dbReference type="GO" id="GO:1990281">
    <property type="term" value="C:efflux pump complex"/>
    <property type="evidence" value="ECO:0007669"/>
    <property type="project" value="TreeGrafter"/>
</dbReference>
<comment type="subcellular location">
    <subcellularLocation>
        <location evidence="1">Cell outer membrane</location>
    </subcellularLocation>
</comment>
<dbReference type="Pfam" id="PF02321">
    <property type="entry name" value="OEP"/>
    <property type="match status" value="2"/>
</dbReference>
<evidence type="ECO:0000256" key="6">
    <source>
        <dbReference type="ARBA" id="ARBA00023136"/>
    </source>
</evidence>
<dbReference type="InterPro" id="IPR051906">
    <property type="entry name" value="TolC-like"/>
</dbReference>
<evidence type="ECO:0000256" key="1">
    <source>
        <dbReference type="ARBA" id="ARBA00004442"/>
    </source>
</evidence>
<name>A0A495MMN0_9FLAO</name>
<dbReference type="PANTHER" id="PTHR30026:SF20">
    <property type="entry name" value="OUTER MEMBRANE PROTEIN TOLC"/>
    <property type="match status" value="1"/>
</dbReference>
<keyword evidence="7" id="KW-0998">Cell outer membrane</keyword>
<dbReference type="InterPro" id="IPR003423">
    <property type="entry name" value="OMP_efflux"/>
</dbReference>
<gene>
    <name evidence="9" type="ORF">CLV94_1764</name>
</gene>
<evidence type="ECO:0000256" key="3">
    <source>
        <dbReference type="ARBA" id="ARBA00022448"/>
    </source>
</evidence>
<sequence>MNKRLILSLLLITSSIFVNGQENSWSLQKCFAIALENNIDIKIKQLEINKAKKLYTHPLLELFPTVNLSGNHNYNFGSTIDPSTNNRVSSDIQYDNLNLGADISLLNFGNLAVAQRNKINIELAKADKEVIEYEYKLQLLEKYFDALFSQELVKIQKEQIQNTTFNLDRIKKEVEIGNKPESDLYDIQLSFSLDEKRLLEAQQLFETQKLQLFQLMNFPVENLEAITFEVYLAKETEVESESPFKNPKIEYADLAYKSSKKEISILRSENLPSISGFYSLSTFYSSPINQPNTTVPSFKSQFDDNKNHEVGLRLNVPVFTGFRKNRQITAFKIEAEKVKLISEQEKIKIEQQVELETARKKQYLQLASNLQNTLKYAKESFRTTQAKFTSGKVDAVIYTSVKNQLLSSEYDYLKNNLLVQYASLKINLIQKNEL</sequence>
<protein>
    <submittedName>
        <fullName evidence="9">Outer membrane protein</fullName>
    </submittedName>
</protein>
<dbReference type="GO" id="GO:0015562">
    <property type="term" value="F:efflux transmembrane transporter activity"/>
    <property type="evidence" value="ECO:0007669"/>
    <property type="project" value="InterPro"/>
</dbReference>
<dbReference type="RefSeq" id="WP_121376000.1">
    <property type="nucleotide sequence ID" value="NZ_RBLC01000001.1"/>
</dbReference>
<dbReference type="PANTHER" id="PTHR30026">
    <property type="entry name" value="OUTER MEMBRANE PROTEIN TOLC"/>
    <property type="match status" value="1"/>
</dbReference>
<dbReference type="SUPFAM" id="SSF56954">
    <property type="entry name" value="Outer membrane efflux proteins (OEP)"/>
    <property type="match status" value="1"/>
</dbReference>
<dbReference type="Gene3D" id="1.20.1600.10">
    <property type="entry name" value="Outer membrane efflux proteins (OEP)"/>
    <property type="match status" value="1"/>
</dbReference>
<evidence type="ECO:0000256" key="7">
    <source>
        <dbReference type="ARBA" id="ARBA00023237"/>
    </source>
</evidence>
<dbReference type="GO" id="GO:0015288">
    <property type="term" value="F:porin activity"/>
    <property type="evidence" value="ECO:0007669"/>
    <property type="project" value="TreeGrafter"/>
</dbReference>
<keyword evidence="6" id="KW-0472">Membrane</keyword>
<proteinExistence type="inferred from homology"/>
<accession>A0A495MMN0</accession>
<keyword evidence="8" id="KW-0732">Signal</keyword>
<keyword evidence="3" id="KW-0813">Transport</keyword>
<dbReference type="EMBL" id="RBLC01000001">
    <property type="protein sequence ID" value="RKS26698.1"/>
    <property type="molecule type" value="Genomic_DNA"/>
</dbReference>
<keyword evidence="5" id="KW-0812">Transmembrane</keyword>
<dbReference type="OrthoDB" id="9811587at2"/>
<dbReference type="AlphaFoldDB" id="A0A495MMN0"/>
<comment type="caution">
    <text evidence="9">The sequence shown here is derived from an EMBL/GenBank/DDBJ whole genome shotgun (WGS) entry which is preliminary data.</text>
</comment>
<evidence type="ECO:0000256" key="2">
    <source>
        <dbReference type="ARBA" id="ARBA00007613"/>
    </source>
</evidence>
<keyword evidence="4" id="KW-1134">Transmembrane beta strand</keyword>
<keyword evidence="10" id="KW-1185">Reference proteome</keyword>